<proteinExistence type="predicted"/>
<protein>
    <submittedName>
        <fullName evidence="2">Uncharacterized protein</fullName>
    </submittedName>
</protein>
<evidence type="ECO:0000313" key="2">
    <source>
        <dbReference type="EMBL" id="KDN86050.1"/>
    </source>
</evidence>
<name>A0A066Z789_9ACTN</name>
<reference evidence="2 3" key="1">
    <citation type="submission" date="2014-05" db="EMBL/GenBank/DDBJ databases">
        <title>Draft Genome Sequence of Kitasatospora cheerisanensis KCTC 2395.</title>
        <authorList>
            <person name="Nam D.H."/>
        </authorList>
    </citation>
    <scope>NUCLEOTIDE SEQUENCE [LARGE SCALE GENOMIC DNA]</scope>
    <source>
        <strain evidence="2 3">KCTC 2395</strain>
    </source>
</reference>
<accession>A0A066Z789</accession>
<dbReference type="Proteomes" id="UP000027178">
    <property type="component" value="Unassembled WGS sequence"/>
</dbReference>
<sequence>MQGGLAADPDGHRAVRPQGAADQRGRPGRAVRSAPETSRTAEEANSSRVRARSAAVGADGRRAGRCSTGSLLDLAQVRLT</sequence>
<dbReference type="HOGENOM" id="CLU_2585055_0_0_11"/>
<feature type="region of interest" description="Disordered" evidence="1">
    <location>
        <begin position="1"/>
        <end position="67"/>
    </location>
</feature>
<evidence type="ECO:0000256" key="1">
    <source>
        <dbReference type="SAM" id="MobiDB-lite"/>
    </source>
</evidence>
<keyword evidence="3" id="KW-1185">Reference proteome</keyword>
<gene>
    <name evidence="2" type="ORF">KCH_18670</name>
</gene>
<comment type="caution">
    <text evidence="2">The sequence shown here is derived from an EMBL/GenBank/DDBJ whole genome shotgun (WGS) entry which is preliminary data.</text>
</comment>
<evidence type="ECO:0000313" key="3">
    <source>
        <dbReference type="Proteomes" id="UP000027178"/>
    </source>
</evidence>
<dbReference type="AlphaFoldDB" id="A0A066Z789"/>
<feature type="compositionally biased region" description="Low complexity" evidence="1">
    <location>
        <begin position="44"/>
        <end position="58"/>
    </location>
</feature>
<dbReference type="EMBL" id="JNBY01000073">
    <property type="protein sequence ID" value="KDN86050.1"/>
    <property type="molecule type" value="Genomic_DNA"/>
</dbReference>
<organism evidence="2 3">
    <name type="scientific">Kitasatospora cheerisanensis KCTC 2395</name>
    <dbReference type="NCBI Taxonomy" id="1348663"/>
    <lineage>
        <taxon>Bacteria</taxon>
        <taxon>Bacillati</taxon>
        <taxon>Actinomycetota</taxon>
        <taxon>Actinomycetes</taxon>
        <taxon>Kitasatosporales</taxon>
        <taxon>Streptomycetaceae</taxon>
        <taxon>Kitasatospora</taxon>
    </lineage>
</organism>